<dbReference type="Pfam" id="PF18426">
    <property type="entry name" value="Tli4_C"/>
    <property type="match status" value="1"/>
</dbReference>
<evidence type="ECO:0000313" key="2">
    <source>
        <dbReference type="EMBL" id="NGZ84940.1"/>
    </source>
</evidence>
<protein>
    <recommendedName>
        <fullName evidence="1">Tle cognate immunity protein 4 C-terminal domain-containing protein</fullName>
    </recommendedName>
</protein>
<reference evidence="3" key="1">
    <citation type="submission" date="2023-07" db="EMBL/GenBank/DDBJ databases">
        <title>Duganella aceri sp. nov., isolated from tree sap.</title>
        <authorList>
            <person name="Kim I.S."/>
        </authorList>
    </citation>
    <scope>NUCLEOTIDE SEQUENCE [LARGE SCALE GENOMIC DNA]</scope>
    <source>
        <strain evidence="3">SAP-35</strain>
    </source>
</reference>
<name>A0ABX0FK39_9BURK</name>
<proteinExistence type="predicted"/>
<organism evidence="2 3">
    <name type="scientific">Duganella aceris</name>
    <dbReference type="NCBI Taxonomy" id="2703883"/>
    <lineage>
        <taxon>Bacteria</taxon>
        <taxon>Pseudomonadati</taxon>
        <taxon>Pseudomonadota</taxon>
        <taxon>Betaproteobacteria</taxon>
        <taxon>Burkholderiales</taxon>
        <taxon>Oxalobacteraceae</taxon>
        <taxon>Telluria group</taxon>
        <taxon>Duganella</taxon>
    </lineage>
</organism>
<gene>
    <name evidence="2" type="ORF">GW587_11835</name>
</gene>
<sequence>MKKLSPMADQFKYVFLTCTLFFVCVRADSLEIGNPEWGSECVGTLALELPRGSEVASVSAARILAQLRGQPGKSKFRFADGEPAGWSSLRYYGEIFITDRLNSSEVSAIRDQFSKSKIDYSKYIKRAPIQSGQTIRVVDVFPPRKDAIGWSVDDDARLFLEVDSHVLTMNVPKDLARSYSTSIKSRPIFSVAGDSELCIPYAAVPLTASRERDIMVTYRLTSHPDVTVMIGDANAVEYSDPIRERNAESPMVIANFWAQYEMGKKIEQLLKPAFSKILIDRREGLESFVKIKRDDAGEDYGYFATVRGEYGVRPEKATVQVYVLRNAEHAQSLGKTPLEKAEFLRLARSIVSSIRAR</sequence>
<evidence type="ECO:0000259" key="1">
    <source>
        <dbReference type="Pfam" id="PF18426"/>
    </source>
</evidence>
<comment type="caution">
    <text evidence="2">The sequence shown here is derived from an EMBL/GenBank/DDBJ whole genome shotgun (WGS) entry which is preliminary data.</text>
</comment>
<dbReference type="InterPro" id="IPR041290">
    <property type="entry name" value="Tli4_C"/>
</dbReference>
<feature type="domain" description="Tle cognate immunity protein 4 C-terminal" evidence="1">
    <location>
        <begin position="197"/>
        <end position="357"/>
    </location>
</feature>
<accession>A0ABX0FK39</accession>
<dbReference type="Proteomes" id="UP000666369">
    <property type="component" value="Unassembled WGS sequence"/>
</dbReference>
<dbReference type="EMBL" id="JAADJT010000005">
    <property type="protein sequence ID" value="NGZ84940.1"/>
    <property type="molecule type" value="Genomic_DNA"/>
</dbReference>
<keyword evidence="3" id="KW-1185">Reference proteome</keyword>
<dbReference type="RefSeq" id="WP_166102833.1">
    <property type="nucleotide sequence ID" value="NZ_JAADJT010000005.1"/>
</dbReference>
<evidence type="ECO:0000313" key="3">
    <source>
        <dbReference type="Proteomes" id="UP000666369"/>
    </source>
</evidence>